<dbReference type="AlphaFoldDB" id="A0A382WKJ0"/>
<proteinExistence type="predicted"/>
<accession>A0A382WKJ0</accession>
<feature type="non-terminal residue" evidence="1">
    <location>
        <position position="1"/>
    </location>
</feature>
<protein>
    <submittedName>
        <fullName evidence="1">Uncharacterized protein</fullName>
    </submittedName>
</protein>
<evidence type="ECO:0000313" key="1">
    <source>
        <dbReference type="EMBL" id="SVD59357.1"/>
    </source>
</evidence>
<feature type="non-terminal residue" evidence="1">
    <location>
        <position position="276"/>
    </location>
</feature>
<name>A0A382WKJ0_9ZZZZ</name>
<reference evidence="1" key="1">
    <citation type="submission" date="2018-05" db="EMBL/GenBank/DDBJ databases">
        <authorList>
            <person name="Lanie J.A."/>
            <person name="Ng W.-L."/>
            <person name="Kazmierczak K.M."/>
            <person name="Andrzejewski T.M."/>
            <person name="Davidsen T.M."/>
            <person name="Wayne K.J."/>
            <person name="Tettelin H."/>
            <person name="Glass J.I."/>
            <person name="Rusch D."/>
            <person name="Podicherti R."/>
            <person name="Tsui H.-C.T."/>
            <person name="Winkler M.E."/>
        </authorList>
    </citation>
    <scope>NUCLEOTIDE SEQUENCE</scope>
</reference>
<dbReference type="EMBL" id="UINC01160610">
    <property type="protein sequence ID" value="SVD59357.1"/>
    <property type="molecule type" value="Genomic_DNA"/>
</dbReference>
<gene>
    <name evidence="1" type="ORF">METZ01_LOCUS412211</name>
</gene>
<sequence length="276" mass="27995">FAGLGSPTRRWDDLFIYDDGFASFGGHLKDSVSLTHTAGGSAEGLVLNGTSRFYFEDGANFDQYIGSKTATAGITVIAAPAEIEIDGGILLDLDAGEVTMHAAGSDGMVIEAETGDLTINAPTASKFVKINTEEVKINDTEPAILSHTANSPSDHFTIEQKGGATASLKIASDGTGAIGVEIDADPSGVSIAGKKSSNFTVATDADAEDLTIEVTGATNSSIILESAGTGSDAIALKASAGGLDIDGVGSKINITNATDGDEDDITITTVNANNSS</sequence>
<organism evidence="1">
    <name type="scientific">marine metagenome</name>
    <dbReference type="NCBI Taxonomy" id="408172"/>
    <lineage>
        <taxon>unclassified sequences</taxon>
        <taxon>metagenomes</taxon>
        <taxon>ecological metagenomes</taxon>
    </lineage>
</organism>